<gene>
    <name evidence="2" type="ORF">BMF94_6826</name>
</gene>
<proteinExistence type="predicted"/>
<protein>
    <submittedName>
        <fullName evidence="2">Uncharacterized protein</fullName>
    </submittedName>
</protein>
<feature type="region of interest" description="Disordered" evidence="1">
    <location>
        <begin position="288"/>
        <end position="318"/>
    </location>
</feature>
<evidence type="ECO:0000256" key="1">
    <source>
        <dbReference type="SAM" id="MobiDB-lite"/>
    </source>
</evidence>
<feature type="compositionally biased region" description="Low complexity" evidence="1">
    <location>
        <begin position="523"/>
        <end position="539"/>
    </location>
</feature>
<evidence type="ECO:0000313" key="2">
    <source>
        <dbReference type="EMBL" id="POY70242.1"/>
    </source>
</evidence>
<dbReference type="AlphaFoldDB" id="A0A2S5B0D4"/>
<feature type="compositionally biased region" description="Polar residues" evidence="1">
    <location>
        <begin position="66"/>
        <end position="84"/>
    </location>
</feature>
<comment type="caution">
    <text evidence="2">The sequence shown here is derived from an EMBL/GenBank/DDBJ whole genome shotgun (WGS) entry which is preliminary data.</text>
</comment>
<feature type="region of interest" description="Disordered" evidence="1">
    <location>
        <begin position="334"/>
        <end position="356"/>
    </location>
</feature>
<organism evidence="2 3">
    <name type="scientific">Rhodotorula taiwanensis</name>
    <dbReference type="NCBI Taxonomy" id="741276"/>
    <lineage>
        <taxon>Eukaryota</taxon>
        <taxon>Fungi</taxon>
        <taxon>Dikarya</taxon>
        <taxon>Basidiomycota</taxon>
        <taxon>Pucciniomycotina</taxon>
        <taxon>Microbotryomycetes</taxon>
        <taxon>Sporidiobolales</taxon>
        <taxon>Sporidiobolaceae</taxon>
        <taxon>Rhodotorula</taxon>
    </lineage>
</organism>
<name>A0A2S5B0D4_9BASI</name>
<feature type="region of interest" description="Disordered" evidence="1">
    <location>
        <begin position="369"/>
        <end position="645"/>
    </location>
</feature>
<dbReference type="OrthoDB" id="2537600at2759"/>
<feature type="region of interest" description="Disordered" evidence="1">
    <location>
        <begin position="66"/>
        <end position="102"/>
    </location>
</feature>
<accession>A0A2S5B0D4</accession>
<keyword evidence="3" id="KW-1185">Reference proteome</keyword>
<reference evidence="2 3" key="1">
    <citation type="journal article" date="2018" name="Front. Microbiol.">
        <title>Prospects for Fungal Bioremediation of Acidic Radioactive Waste Sites: Characterization and Genome Sequence of Rhodotorula taiwanensis MD1149.</title>
        <authorList>
            <person name="Tkavc R."/>
            <person name="Matrosova V.Y."/>
            <person name="Grichenko O.E."/>
            <person name="Gostincar C."/>
            <person name="Volpe R.P."/>
            <person name="Klimenkova P."/>
            <person name="Gaidamakova E.K."/>
            <person name="Zhou C.E."/>
            <person name="Stewart B.J."/>
            <person name="Lyman M.G."/>
            <person name="Malfatti S.A."/>
            <person name="Rubinfeld B."/>
            <person name="Courtot M."/>
            <person name="Singh J."/>
            <person name="Dalgard C.L."/>
            <person name="Hamilton T."/>
            <person name="Frey K.G."/>
            <person name="Gunde-Cimerman N."/>
            <person name="Dugan L."/>
            <person name="Daly M.J."/>
        </authorList>
    </citation>
    <scope>NUCLEOTIDE SEQUENCE [LARGE SCALE GENOMIC DNA]</scope>
    <source>
        <strain evidence="2 3">MD1149</strain>
    </source>
</reference>
<feature type="region of interest" description="Disordered" evidence="1">
    <location>
        <begin position="234"/>
        <end position="273"/>
    </location>
</feature>
<feature type="compositionally biased region" description="Low complexity" evidence="1">
    <location>
        <begin position="251"/>
        <end position="262"/>
    </location>
</feature>
<feature type="compositionally biased region" description="Basic and acidic residues" evidence="1">
    <location>
        <begin position="616"/>
        <end position="633"/>
    </location>
</feature>
<sequence length="645" mass="69077">MATARVHDATEDGDELLFGDFCFSCGNATQGGPYCSPECRKADLERSEASPDDSPFMSSIPPLISSAKSACSTPPSSAANSPDNVDSALELGEPPSLDLPPPKHGLEFGGQSLPHGLRFPSTWTINYQPDLLHSPVVQPSEVAPTKDLNYRRKPGKPHSVVPSPLYFRQKAAARHGSPSFGATCALNPSMSGMPVSTDISGAHVHEDDIASLDLPGQRHADSVSHLLPKPANCGRAGCIGVPKRPKLEQQRSSSRRISGSMSPAHRALAPLDTSEDLLLSPRIRNLRSHYSPTESREASPSPLLGPSEPSPSPTKATDDEHSAFACYLFSHLSTEAPPEQERGRTTAVNPSSADVLRSRSVDTVLAARNAVQSSAHTASPAPTPTRPRGMMGGRNGAFNARSDPILETVADSRTGARSPGRSVDPDEKTLFSSNGAELDRDATLRASNQRGRDRHRMQLTPGHFISATTETPSGVSPFPSPPPSPPTAGRGRSVTRRMSDAEPVAASVDPRGRSKMRGSGAVQRSQSPSARSDSQSPSRSRSRSRNQTRSPSRGRVNGLRETRSSRESSNASGGGRRGRTRERGDREPSPVAPVVNGLTRRDGWSTASEDDEEDAPVERGRGRGRSRQRDSRSRSASKYRRANHF</sequence>
<dbReference type="Proteomes" id="UP000237144">
    <property type="component" value="Unassembled WGS sequence"/>
</dbReference>
<feature type="compositionally biased region" description="Basic residues" evidence="1">
    <location>
        <begin position="635"/>
        <end position="645"/>
    </location>
</feature>
<evidence type="ECO:0000313" key="3">
    <source>
        <dbReference type="Proteomes" id="UP000237144"/>
    </source>
</evidence>
<dbReference type="EMBL" id="PJQD01000140">
    <property type="protein sequence ID" value="POY70242.1"/>
    <property type="molecule type" value="Genomic_DNA"/>
</dbReference>